<evidence type="ECO:0000313" key="4">
    <source>
        <dbReference type="Proteomes" id="UP000663860"/>
    </source>
</evidence>
<dbReference type="Proteomes" id="UP000663860">
    <property type="component" value="Unassembled WGS sequence"/>
</dbReference>
<evidence type="ECO:0000313" key="2">
    <source>
        <dbReference type="EMBL" id="CAF0833556.1"/>
    </source>
</evidence>
<feature type="compositionally biased region" description="Polar residues" evidence="1">
    <location>
        <begin position="63"/>
        <end position="79"/>
    </location>
</feature>
<comment type="caution">
    <text evidence="2">The sequence shown here is derived from an EMBL/GenBank/DDBJ whole genome shotgun (WGS) entry which is preliminary data.</text>
</comment>
<organism evidence="2 4">
    <name type="scientific">Adineta steineri</name>
    <dbReference type="NCBI Taxonomy" id="433720"/>
    <lineage>
        <taxon>Eukaryota</taxon>
        <taxon>Metazoa</taxon>
        <taxon>Spiralia</taxon>
        <taxon>Gnathifera</taxon>
        <taxon>Rotifera</taxon>
        <taxon>Eurotatoria</taxon>
        <taxon>Bdelloidea</taxon>
        <taxon>Adinetida</taxon>
        <taxon>Adinetidae</taxon>
        <taxon>Adineta</taxon>
    </lineage>
</organism>
<evidence type="ECO:0000256" key="1">
    <source>
        <dbReference type="SAM" id="MobiDB-lite"/>
    </source>
</evidence>
<feature type="region of interest" description="Disordered" evidence="1">
    <location>
        <begin position="1"/>
        <end position="79"/>
    </location>
</feature>
<dbReference type="AlphaFoldDB" id="A0A813V715"/>
<gene>
    <name evidence="2" type="ORF">IZO911_LOCUS8667</name>
    <name evidence="3" type="ORF">KXQ929_LOCUS6336</name>
</gene>
<feature type="compositionally biased region" description="Polar residues" evidence="1">
    <location>
        <begin position="11"/>
        <end position="45"/>
    </location>
</feature>
<protein>
    <submittedName>
        <fullName evidence="2">Uncharacterized protein</fullName>
    </submittedName>
</protein>
<dbReference type="EMBL" id="CAJOBB010000244">
    <property type="protein sequence ID" value="CAF3624544.1"/>
    <property type="molecule type" value="Genomic_DNA"/>
</dbReference>
<proteinExistence type="predicted"/>
<dbReference type="EMBL" id="CAJNOE010000059">
    <property type="protein sequence ID" value="CAF0833556.1"/>
    <property type="molecule type" value="Genomic_DNA"/>
</dbReference>
<name>A0A813V715_9BILA</name>
<dbReference type="Proteomes" id="UP000663868">
    <property type="component" value="Unassembled WGS sequence"/>
</dbReference>
<sequence length="79" mass="8556">MGARMYHPSSGRDNSNVVSNRATTNTSVTESSQPTIQNQDTARASNKQEIEEQTRNAIMVATASHSQTSSNNSTANEKK</sequence>
<accession>A0A813V715</accession>
<reference evidence="2" key="1">
    <citation type="submission" date="2021-02" db="EMBL/GenBank/DDBJ databases">
        <authorList>
            <person name="Nowell W R."/>
        </authorList>
    </citation>
    <scope>NUCLEOTIDE SEQUENCE</scope>
</reference>
<evidence type="ECO:0000313" key="3">
    <source>
        <dbReference type="EMBL" id="CAF3624544.1"/>
    </source>
</evidence>